<comment type="cofactor">
    <cofactor evidence="10">
        <name>Mn(2+)</name>
        <dbReference type="ChEBI" id="CHEBI:29035"/>
    </cofactor>
    <text evidence="10">Binds 2 Mn(2+) ions per subunit in a binuclear metal center.</text>
</comment>
<dbReference type="HAMAP" id="MF_00575">
    <property type="entry name" value="LpxH"/>
    <property type="match status" value="1"/>
</dbReference>
<feature type="binding site" evidence="10">
    <location>
        <position position="31"/>
    </location>
    <ligand>
        <name>Mn(2+)</name>
        <dbReference type="ChEBI" id="CHEBI:29035"/>
        <label>1</label>
    </ligand>
</feature>
<sequence length="272" mass="29858">MSSPLTAGLMPSDWPVLAAPARWHRIDFISDLHLQASEAATFAAFQTYLGSTQADALFILGDLFEVWVGDDVASVLPGRPPGFEAQCQHFLAAASERIPLFFLHGNRDFLLGNAFAAASGMTLLPDPTVLVFDAQRWLLSHGDALCLGDTDYQQFRAQVRTPAWQSAFLAKPLAERQIIARSLRAQSEYRKTSGAVYADVDTPAALHWLDAAQANTLIHGHTHHPADHLLNPGGINPLRRLVLSDWDAAATPPRLEVLRLRHGATPERCKLF</sequence>
<evidence type="ECO:0000256" key="5">
    <source>
        <dbReference type="ARBA" id="ARBA00022723"/>
    </source>
</evidence>
<dbReference type="CDD" id="cd07398">
    <property type="entry name" value="MPP_YbbF-LpxH"/>
    <property type="match status" value="1"/>
</dbReference>
<feature type="binding site" evidence="10">
    <location>
        <position position="33"/>
    </location>
    <ligand>
        <name>Mn(2+)</name>
        <dbReference type="ChEBI" id="CHEBI:29035"/>
        <label>1</label>
    </ligand>
</feature>
<evidence type="ECO:0000259" key="11">
    <source>
        <dbReference type="Pfam" id="PF00149"/>
    </source>
</evidence>
<comment type="catalytic activity">
    <reaction evidence="10">
        <text>UDP-2-N,3-O-bis[(3R)-3-hydroxytetradecanoyl]-alpha-D-glucosamine + H2O = 2-N,3-O-bis[(3R)-3-hydroxytetradecanoyl]-alpha-D-glucosaminyl 1-phosphate + UMP + 2 H(+)</text>
        <dbReference type="Rhea" id="RHEA:25213"/>
        <dbReference type="ChEBI" id="CHEBI:15377"/>
        <dbReference type="ChEBI" id="CHEBI:15378"/>
        <dbReference type="ChEBI" id="CHEBI:57865"/>
        <dbReference type="ChEBI" id="CHEBI:57957"/>
        <dbReference type="ChEBI" id="CHEBI:78847"/>
        <dbReference type="EC" id="3.6.1.54"/>
    </reaction>
</comment>
<dbReference type="EC" id="3.6.1.54" evidence="10"/>
<keyword evidence="7 10" id="KW-0443">Lipid metabolism</keyword>
<evidence type="ECO:0000256" key="10">
    <source>
        <dbReference type="HAMAP-Rule" id="MF_00575"/>
    </source>
</evidence>
<evidence type="ECO:0000313" key="13">
    <source>
        <dbReference type="Proteomes" id="UP000185911"/>
    </source>
</evidence>
<evidence type="ECO:0000256" key="4">
    <source>
        <dbReference type="ARBA" id="ARBA00022556"/>
    </source>
</evidence>
<dbReference type="Gene3D" id="3.60.21.10">
    <property type="match status" value="1"/>
</dbReference>
<feature type="binding site" evidence="10">
    <location>
        <position position="106"/>
    </location>
    <ligand>
        <name>Mn(2+)</name>
        <dbReference type="ChEBI" id="CHEBI:29035"/>
        <label>2</label>
    </ligand>
</feature>
<evidence type="ECO:0000256" key="7">
    <source>
        <dbReference type="ARBA" id="ARBA00023098"/>
    </source>
</evidence>
<comment type="caution">
    <text evidence="12">The sequence shown here is derived from an EMBL/GenBank/DDBJ whole genome shotgun (WGS) entry which is preliminary data.</text>
</comment>
<feature type="domain" description="Calcineurin-like phosphoesterase" evidence="11">
    <location>
        <begin position="25"/>
        <end position="225"/>
    </location>
</feature>
<evidence type="ECO:0000256" key="9">
    <source>
        <dbReference type="ARBA" id="ARBA00023211"/>
    </source>
</evidence>
<protein>
    <recommendedName>
        <fullName evidence="10">UDP-2,3-diacylglucosamine hydrolase</fullName>
        <ecNumber evidence="10">3.6.1.54</ecNumber>
    </recommendedName>
    <alternativeName>
        <fullName evidence="10">UDP-2,3-diacylglucosamine diphosphatase</fullName>
    </alternativeName>
</protein>
<dbReference type="PANTHER" id="PTHR34990">
    <property type="entry name" value="UDP-2,3-DIACYLGLUCOSAMINE HYDROLASE-RELATED"/>
    <property type="match status" value="1"/>
</dbReference>
<feature type="binding site" evidence="10">
    <location>
        <position position="223"/>
    </location>
    <ligand>
        <name>Mn(2+)</name>
        <dbReference type="ChEBI" id="CHEBI:29035"/>
        <label>1</label>
    </ligand>
</feature>
<dbReference type="GO" id="GO:0019897">
    <property type="term" value="C:extrinsic component of plasma membrane"/>
    <property type="evidence" value="ECO:0007669"/>
    <property type="project" value="UniProtKB-UniRule"/>
</dbReference>
<dbReference type="InterPro" id="IPR043461">
    <property type="entry name" value="LpxH-like"/>
</dbReference>
<keyword evidence="13" id="KW-1185">Reference proteome</keyword>
<dbReference type="InterPro" id="IPR004843">
    <property type="entry name" value="Calcineurin-like_PHP"/>
</dbReference>
<accession>A0A1Q8YA91</accession>
<keyword evidence="5 10" id="KW-0479">Metal-binding</keyword>
<comment type="function">
    <text evidence="10">Hydrolyzes the pyrophosphate bond of UDP-2,3-diacylglucosamine to yield 2,3-diacylglucosamine 1-phosphate (lipid X) and UMP by catalyzing the attack of water at the alpha-P atom. Involved in the biosynthesis of lipid A, a phosphorylated glycolipid that anchors the lipopolysaccharide to the outer membrane of the cell.</text>
</comment>
<dbReference type="SUPFAM" id="SSF56300">
    <property type="entry name" value="Metallo-dependent phosphatases"/>
    <property type="match status" value="1"/>
</dbReference>
<evidence type="ECO:0000313" key="12">
    <source>
        <dbReference type="EMBL" id="OLP04770.1"/>
    </source>
</evidence>
<evidence type="ECO:0000256" key="6">
    <source>
        <dbReference type="ARBA" id="ARBA00022801"/>
    </source>
</evidence>
<evidence type="ECO:0000256" key="8">
    <source>
        <dbReference type="ARBA" id="ARBA00023136"/>
    </source>
</evidence>
<name>A0A1Q8YA91_9BURK</name>
<comment type="pathway">
    <text evidence="10">Glycolipid biosynthesis; lipid IV(A) biosynthesis; lipid IV(A) from (3R)-3-hydroxytetradecanoyl-[acyl-carrier-protein] and UDP-N-acetyl-alpha-D-glucosamine: step 4/6.</text>
</comment>
<gene>
    <name evidence="10 12" type="primary">lpxH</name>
    <name evidence="12" type="ORF">BLL52_3586</name>
</gene>
<dbReference type="PANTHER" id="PTHR34990:SF1">
    <property type="entry name" value="UDP-2,3-DIACYLGLUCOSAMINE HYDROLASE"/>
    <property type="match status" value="1"/>
</dbReference>
<feature type="binding site" evidence="10">
    <location>
        <position position="62"/>
    </location>
    <ligand>
        <name>Mn(2+)</name>
        <dbReference type="ChEBI" id="CHEBI:29035"/>
        <label>1</label>
    </ligand>
</feature>
<keyword evidence="1 10" id="KW-1003">Cell membrane</keyword>
<dbReference type="RefSeq" id="WP_420852632.1">
    <property type="nucleotide sequence ID" value="NZ_MSYM01000018.1"/>
</dbReference>
<dbReference type="InterPro" id="IPR029052">
    <property type="entry name" value="Metallo-depent_PP-like"/>
</dbReference>
<dbReference type="AlphaFoldDB" id="A0A1Q8YA91"/>
<comment type="caution">
    <text evidence="10">Lacks conserved residue(s) required for the propagation of feature annotation.</text>
</comment>
<dbReference type="NCBIfam" id="NF003743">
    <property type="entry name" value="PRK05340.1"/>
    <property type="match status" value="1"/>
</dbReference>
<dbReference type="GO" id="GO:0009245">
    <property type="term" value="P:lipid A biosynthetic process"/>
    <property type="evidence" value="ECO:0007669"/>
    <property type="project" value="UniProtKB-UniRule"/>
</dbReference>
<dbReference type="GO" id="GO:0005737">
    <property type="term" value="C:cytoplasm"/>
    <property type="evidence" value="ECO:0007669"/>
    <property type="project" value="InterPro"/>
</dbReference>
<dbReference type="GO" id="GO:0030145">
    <property type="term" value="F:manganese ion binding"/>
    <property type="evidence" value="ECO:0007669"/>
    <property type="project" value="UniProtKB-UniRule"/>
</dbReference>
<dbReference type="GO" id="GO:0008758">
    <property type="term" value="F:UDP-2,3-diacylglucosamine hydrolase activity"/>
    <property type="evidence" value="ECO:0007669"/>
    <property type="project" value="UniProtKB-UniRule"/>
</dbReference>
<proteinExistence type="inferred from homology"/>
<feature type="binding site" evidence="10">
    <location>
        <position position="141"/>
    </location>
    <ligand>
        <name>Mn(2+)</name>
        <dbReference type="ChEBI" id="CHEBI:29035"/>
        <label>2</label>
    </ligand>
</feature>
<dbReference type="STRING" id="81479.RA876_11825"/>
<dbReference type="Pfam" id="PF00149">
    <property type="entry name" value="Metallophos"/>
    <property type="match status" value="1"/>
</dbReference>
<dbReference type="UniPathway" id="UPA00359">
    <property type="reaction ID" value="UER00480"/>
</dbReference>
<organism evidence="12 13">
    <name type="scientific">Rhodoferax antarcticus ANT.BR</name>
    <dbReference type="NCBI Taxonomy" id="1111071"/>
    <lineage>
        <taxon>Bacteria</taxon>
        <taxon>Pseudomonadati</taxon>
        <taxon>Pseudomonadota</taxon>
        <taxon>Betaproteobacteria</taxon>
        <taxon>Burkholderiales</taxon>
        <taxon>Comamonadaceae</taxon>
        <taxon>Rhodoferax</taxon>
    </lineage>
</organism>
<keyword evidence="4 10" id="KW-0441">Lipid A biosynthesis</keyword>
<dbReference type="EMBL" id="MSYM01000018">
    <property type="protein sequence ID" value="OLP04770.1"/>
    <property type="molecule type" value="Genomic_DNA"/>
</dbReference>
<keyword evidence="9 10" id="KW-0464">Manganese</keyword>
<feature type="binding site" evidence="10">
    <location>
        <position position="149"/>
    </location>
    <ligand>
        <name>substrate</name>
    </ligand>
</feature>
<keyword evidence="2 10" id="KW-0444">Lipid biosynthesis</keyword>
<reference evidence="12 13" key="1">
    <citation type="submission" date="2017-01" db="EMBL/GenBank/DDBJ databases">
        <title>Genome sequence of Rhodoferax antarcticus ANT.BR, a psychrophilic purple nonsulfur bacterium from an Antarctic microbial mat.</title>
        <authorList>
            <person name="Baker J."/>
            <person name="Riester C."/>
            <person name="Skinner B."/>
            <person name="Newell A."/>
            <person name="Swingley W."/>
            <person name="Madigan M."/>
            <person name="Jung D."/>
            <person name="Asao M."/>
            <person name="Chen M."/>
            <person name="Loughlin P."/>
            <person name="Pan H."/>
            <person name="Lin S."/>
            <person name="Li N."/>
            <person name="Shaw J."/>
            <person name="Prado M."/>
            <person name="Sherman C."/>
            <person name="Li X."/>
            <person name="Tang J."/>
            <person name="Blankenship R."/>
            <person name="Zhao T."/>
            <person name="Touchman J."/>
            <person name="Sattley M."/>
        </authorList>
    </citation>
    <scope>NUCLEOTIDE SEQUENCE [LARGE SCALE GENOMIC DNA]</scope>
    <source>
        <strain evidence="12 13">ANT.BR</strain>
    </source>
</reference>
<comment type="similarity">
    <text evidence="10">Belongs to the LpxH family.</text>
</comment>
<dbReference type="Proteomes" id="UP000185911">
    <property type="component" value="Unassembled WGS sequence"/>
</dbReference>
<evidence type="ECO:0000256" key="3">
    <source>
        <dbReference type="ARBA" id="ARBA00022519"/>
    </source>
</evidence>
<evidence type="ECO:0000256" key="1">
    <source>
        <dbReference type="ARBA" id="ARBA00022475"/>
    </source>
</evidence>
<feature type="binding site" evidence="10">
    <location>
        <position position="187"/>
    </location>
    <ligand>
        <name>substrate</name>
    </ligand>
</feature>
<dbReference type="InterPro" id="IPR010138">
    <property type="entry name" value="UDP-diacylglucosamine_Hdrlase"/>
</dbReference>
<keyword evidence="6 10" id="KW-0378">Hydrolase</keyword>
<feature type="binding site" evidence="10">
    <location>
        <begin position="106"/>
        <end position="107"/>
    </location>
    <ligand>
        <name>substrate</name>
    </ligand>
</feature>
<dbReference type="NCBIfam" id="TIGR01854">
    <property type="entry name" value="lipid_A_lpxH"/>
    <property type="match status" value="1"/>
</dbReference>
<feature type="binding site" evidence="10">
    <location>
        <position position="62"/>
    </location>
    <ligand>
        <name>Mn(2+)</name>
        <dbReference type="ChEBI" id="CHEBI:29035"/>
        <label>2</label>
    </ligand>
</feature>
<comment type="subcellular location">
    <subcellularLocation>
        <location evidence="10">Cell inner membrane</location>
        <topology evidence="10">Peripheral membrane protein</topology>
        <orientation evidence="10">Cytoplasmic side</orientation>
    </subcellularLocation>
</comment>
<feature type="binding site" evidence="10">
    <location>
        <position position="221"/>
    </location>
    <ligand>
        <name>Mn(2+)</name>
        <dbReference type="ChEBI" id="CHEBI:29035"/>
        <label>2</label>
    </ligand>
</feature>
<feature type="binding site" evidence="10">
    <location>
        <position position="221"/>
    </location>
    <ligand>
        <name>substrate</name>
    </ligand>
</feature>
<keyword evidence="8 10" id="KW-0472">Membrane</keyword>
<keyword evidence="3 10" id="KW-0997">Cell inner membrane</keyword>
<evidence type="ECO:0000256" key="2">
    <source>
        <dbReference type="ARBA" id="ARBA00022516"/>
    </source>
</evidence>